<keyword evidence="3" id="KW-1185">Reference proteome</keyword>
<accession>A0A9W8ZEC1</accession>
<dbReference type="Pfam" id="PF24864">
    <property type="entry name" value="DUF7730"/>
    <property type="match status" value="1"/>
</dbReference>
<dbReference type="OrthoDB" id="3675409at2759"/>
<dbReference type="EMBL" id="JAPEVA010000043">
    <property type="protein sequence ID" value="KAJ4404383.1"/>
    <property type="molecule type" value="Genomic_DNA"/>
</dbReference>
<dbReference type="Proteomes" id="UP001140510">
    <property type="component" value="Unassembled WGS sequence"/>
</dbReference>
<evidence type="ECO:0000259" key="1">
    <source>
        <dbReference type="Pfam" id="PF24864"/>
    </source>
</evidence>
<name>A0A9W8ZEC1_9PLEO</name>
<dbReference type="PANTHER" id="PTHR38790:SF4">
    <property type="entry name" value="2EXR DOMAIN-CONTAINING PROTEIN"/>
    <property type="match status" value="1"/>
</dbReference>
<reference evidence="2" key="1">
    <citation type="submission" date="2022-10" db="EMBL/GenBank/DDBJ databases">
        <title>Tapping the CABI collections for fungal endophytes: first genome assemblies for Collariella, Neodidymelliopsis, Ascochyta clinopodiicola, Didymella pomorum, Didymosphaeria variabile, Neocosmospora piperis and Neocucurbitaria cava.</title>
        <authorList>
            <person name="Hill R."/>
        </authorList>
    </citation>
    <scope>NUCLEOTIDE SEQUENCE</scope>
    <source>
        <strain evidence="2">IMI 355091</strain>
    </source>
</reference>
<sequence length="232" mass="26330">MDFAQQLSDISREEKAFTLQYKKKQLALADKLEDFDRRCSPFLRLPGEIRNNLYSYSVKQCHIHVCVTPADGGLQYAISTAPPQMPDCASDLATQEHFPGCRRRQRHVLALLHVCGQIHRETNIWTFSPHKYCIQFDDSDHFLERIAQVREKSIRALRIAFPSKIIQDAGAVDSLSKSLQPLVINGQLKLFTLVVDNPFLMGAVEKLLIVADDLRRSSLEISPLAIKVSNSR</sequence>
<dbReference type="InterPro" id="IPR056632">
    <property type="entry name" value="DUF7730"/>
</dbReference>
<feature type="domain" description="DUF7730" evidence="1">
    <location>
        <begin position="40"/>
        <end position="161"/>
    </location>
</feature>
<dbReference type="PANTHER" id="PTHR38790">
    <property type="entry name" value="2EXR DOMAIN-CONTAINING PROTEIN-RELATED"/>
    <property type="match status" value="1"/>
</dbReference>
<gene>
    <name evidence="2" type="ORF">N0V91_005904</name>
</gene>
<evidence type="ECO:0000313" key="3">
    <source>
        <dbReference type="Proteomes" id="UP001140510"/>
    </source>
</evidence>
<organism evidence="2 3">
    <name type="scientific">Didymella pomorum</name>
    <dbReference type="NCBI Taxonomy" id="749634"/>
    <lineage>
        <taxon>Eukaryota</taxon>
        <taxon>Fungi</taxon>
        <taxon>Dikarya</taxon>
        <taxon>Ascomycota</taxon>
        <taxon>Pezizomycotina</taxon>
        <taxon>Dothideomycetes</taxon>
        <taxon>Pleosporomycetidae</taxon>
        <taxon>Pleosporales</taxon>
        <taxon>Pleosporineae</taxon>
        <taxon>Didymellaceae</taxon>
        <taxon>Didymella</taxon>
    </lineage>
</organism>
<comment type="caution">
    <text evidence="2">The sequence shown here is derived from an EMBL/GenBank/DDBJ whole genome shotgun (WGS) entry which is preliminary data.</text>
</comment>
<evidence type="ECO:0000313" key="2">
    <source>
        <dbReference type="EMBL" id="KAJ4404383.1"/>
    </source>
</evidence>
<proteinExistence type="predicted"/>
<dbReference type="AlphaFoldDB" id="A0A9W8ZEC1"/>
<protein>
    <recommendedName>
        <fullName evidence="1">DUF7730 domain-containing protein</fullName>
    </recommendedName>
</protein>